<dbReference type="InterPro" id="IPR023577">
    <property type="entry name" value="CYTH_domain"/>
</dbReference>
<keyword evidence="3" id="KW-1185">Reference proteome</keyword>
<gene>
    <name evidence="2" type="ORF">EK386_07140</name>
</gene>
<name>A0A432LDH3_9BACI</name>
<evidence type="ECO:0000313" key="3">
    <source>
        <dbReference type="Proteomes" id="UP000287910"/>
    </source>
</evidence>
<dbReference type="PIRSF" id="PIRSF012526">
    <property type="entry name" value="CYTH_UCP012526"/>
    <property type="match status" value="1"/>
</dbReference>
<dbReference type="Proteomes" id="UP000287910">
    <property type="component" value="Unassembled WGS sequence"/>
</dbReference>
<sequence length="192" mass="22272">MSQELEIEFKNVLTKEQYESLLKEFKISKEMIIRQTNHYFDTPTFSLKSLSSGLRIRETHEQIVCTLKEKTSANIHLETTDVITEEQAKKMLAGEGFFAQTVKDKLIQLQIPLEELHVFGSLTTDRVEIPYKGGTIVFDHSFYLQCEDYEVEYEASNETFGKEIFEQFLTEHNITKQVADKKIARFMSALKG</sequence>
<accession>A0A432LDH3</accession>
<feature type="domain" description="CYTH" evidence="1">
    <location>
        <begin position="4"/>
        <end position="192"/>
    </location>
</feature>
<evidence type="ECO:0000313" key="2">
    <source>
        <dbReference type="EMBL" id="RUL54274.1"/>
    </source>
</evidence>
<dbReference type="SMART" id="SM01118">
    <property type="entry name" value="CYTH"/>
    <property type="match status" value="1"/>
</dbReference>
<dbReference type="AlphaFoldDB" id="A0A432LDH3"/>
<dbReference type="Gene3D" id="2.40.320.10">
    <property type="entry name" value="Hypothetical Protein Pfu-838710-001"/>
    <property type="match status" value="1"/>
</dbReference>
<dbReference type="InterPro" id="IPR033469">
    <property type="entry name" value="CYTH-like_dom_sf"/>
</dbReference>
<dbReference type="PROSITE" id="PS51707">
    <property type="entry name" value="CYTH"/>
    <property type="match status" value="1"/>
</dbReference>
<protein>
    <submittedName>
        <fullName evidence="2">CYTH domain-containing protein</fullName>
    </submittedName>
</protein>
<comment type="caution">
    <text evidence="2">The sequence shown here is derived from an EMBL/GenBank/DDBJ whole genome shotgun (WGS) entry which is preliminary data.</text>
</comment>
<reference evidence="2 3" key="1">
    <citation type="submission" date="2018-12" db="EMBL/GenBank/DDBJ databases">
        <title>Lysinibacillus antri sp. nov., isolated from a cave soil.</title>
        <authorList>
            <person name="Narsing Rao M.P."/>
            <person name="Zhang H."/>
            <person name="Dong Z.-Y."/>
            <person name="Niu X.-K."/>
            <person name="Zhang K."/>
            <person name="Fang B.-Z."/>
            <person name="Kang Y.-Q."/>
            <person name="Xiao M."/>
            <person name="Li W.-J."/>
        </authorList>
    </citation>
    <scope>NUCLEOTIDE SEQUENCE [LARGE SCALE GENOMIC DNA]</scope>
    <source>
        <strain evidence="2 3">SYSU K30002</strain>
    </source>
</reference>
<evidence type="ECO:0000259" key="1">
    <source>
        <dbReference type="PROSITE" id="PS51707"/>
    </source>
</evidence>
<dbReference type="EMBL" id="RYYR01000007">
    <property type="protein sequence ID" value="RUL54274.1"/>
    <property type="molecule type" value="Genomic_DNA"/>
</dbReference>
<dbReference type="InterPro" id="IPR009195">
    <property type="entry name" value="Uncharacterised_YjbK"/>
</dbReference>
<dbReference type="SUPFAM" id="SSF55154">
    <property type="entry name" value="CYTH-like phosphatases"/>
    <property type="match status" value="1"/>
</dbReference>
<dbReference type="CDD" id="cd07762">
    <property type="entry name" value="CYTH-like_Pase_1"/>
    <property type="match status" value="1"/>
</dbReference>
<organism evidence="2 3">
    <name type="scientific">Lysinibacillus antri</name>
    <dbReference type="NCBI Taxonomy" id="2498145"/>
    <lineage>
        <taxon>Bacteria</taxon>
        <taxon>Bacillati</taxon>
        <taxon>Bacillota</taxon>
        <taxon>Bacilli</taxon>
        <taxon>Bacillales</taxon>
        <taxon>Bacillaceae</taxon>
        <taxon>Lysinibacillus</taxon>
    </lineage>
</organism>
<proteinExistence type="predicted"/>
<dbReference type="RefSeq" id="WP_126658368.1">
    <property type="nucleotide sequence ID" value="NZ_RYYR01000007.1"/>
</dbReference>
<dbReference type="Pfam" id="PF01928">
    <property type="entry name" value="CYTH"/>
    <property type="match status" value="1"/>
</dbReference>